<dbReference type="KEGG" id="tmk:QGN29_04765"/>
<protein>
    <submittedName>
        <fullName evidence="1">Periplasmic heavy metal sensor</fullName>
    </submittedName>
</protein>
<reference evidence="1" key="1">
    <citation type="submission" date="2023-04" db="EMBL/GenBank/DDBJ databases">
        <title>Complete genome sequence of Temperatibacter marinus.</title>
        <authorList>
            <person name="Rong J.-C."/>
            <person name="Yi M.-L."/>
            <person name="Zhao Q."/>
        </authorList>
    </citation>
    <scope>NUCLEOTIDE SEQUENCE</scope>
    <source>
        <strain evidence="1">NBRC 110045</strain>
    </source>
</reference>
<evidence type="ECO:0000313" key="2">
    <source>
        <dbReference type="Proteomes" id="UP001268683"/>
    </source>
</evidence>
<evidence type="ECO:0000313" key="1">
    <source>
        <dbReference type="EMBL" id="WND03686.1"/>
    </source>
</evidence>
<proteinExistence type="predicted"/>
<name>A0AA52EKH8_9PROT</name>
<keyword evidence="2" id="KW-1185">Reference proteome</keyword>
<dbReference type="InterPro" id="IPR025961">
    <property type="entry name" value="Metal_resist"/>
</dbReference>
<sequence>MKKSATWILVLLGLSLSINLFMAGLFVGESLTEPKREGQFKSKKKNLHKVDFSMRRLASFLPAEKRKVFRPFLKENKKSINALIQGHIRSRHEVLNLIEAEILDVNALKIAFEKERAMKVEIDILSHQGFLYLLENLSWDERQALASAITEARINEFRGKRGYFRPKRGKEGREHQPKEKP</sequence>
<dbReference type="EMBL" id="CP123872">
    <property type="protein sequence ID" value="WND03686.1"/>
    <property type="molecule type" value="Genomic_DNA"/>
</dbReference>
<dbReference type="Proteomes" id="UP001268683">
    <property type="component" value="Chromosome"/>
</dbReference>
<organism evidence="1 2">
    <name type="scientific">Temperatibacter marinus</name>
    <dbReference type="NCBI Taxonomy" id="1456591"/>
    <lineage>
        <taxon>Bacteria</taxon>
        <taxon>Pseudomonadati</taxon>
        <taxon>Pseudomonadota</taxon>
        <taxon>Alphaproteobacteria</taxon>
        <taxon>Kordiimonadales</taxon>
        <taxon>Temperatibacteraceae</taxon>
        <taxon>Temperatibacter</taxon>
    </lineage>
</organism>
<accession>A0AA52EKH8</accession>
<dbReference type="AlphaFoldDB" id="A0AA52EKH8"/>
<dbReference type="RefSeq" id="WP_310799539.1">
    <property type="nucleotide sequence ID" value="NZ_CP123872.1"/>
</dbReference>
<dbReference type="Pfam" id="PF13801">
    <property type="entry name" value="Metal_resist"/>
    <property type="match status" value="1"/>
</dbReference>
<gene>
    <name evidence="1" type="ORF">QGN29_04765</name>
</gene>